<sequence length="155" mass="17241">MGFVASISQFICFTYHCRYALLSLSFPSLISGLKVTIGKTKLDSGRRGTRDRDVTVTGVQLTTTHPPSIGPTSPWVEAVVPQTVLATLVKSKELPDPFYGLEMESIINIADSGRQWYTFWLFTAFQYQAQAQGEAAEWSGDLQAQWCYFGSAEEQ</sequence>
<dbReference type="InterPro" id="IPR043534">
    <property type="entry name" value="EBDG/EBM"/>
</dbReference>
<evidence type="ECO:0000313" key="2">
    <source>
        <dbReference type="Proteomes" id="UP001457282"/>
    </source>
</evidence>
<reference evidence="1 2" key="1">
    <citation type="journal article" date="2023" name="G3 (Bethesda)">
        <title>A chromosome-length genome assembly and annotation of blackberry (Rubus argutus, cv. 'Hillquist').</title>
        <authorList>
            <person name="Bruna T."/>
            <person name="Aryal R."/>
            <person name="Dudchenko O."/>
            <person name="Sargent D.J."/>
            <person name="Mead D."/>
            <person name="Buti M."/>
            <person name="Cavallini A."/>
            <person name="Hytonen T."/>
            <person name="Andres J."/>
            <person name="Pham M."/>
            <person name="Weisz D."/>
            <person name="Mascagni F."/>
            <person name="Usai G."/>
            <person name="Natali L."/>
            <person name="Bassil N."/>
            <person name="Fernandez G.E."/>
            <person name="Lomsadze A."/>
            <person name="Armour M."/>
            <person name="Olukolu B."/>
            <person name="Poorten T."/>
            <person name="Britton C."/>
            <person name="Davik J."/>
            <person name="Ashrafi H."/>
            <person name="Aiden E.L."/>
            <person name="Borodovsky M."/>
            <person name="Worthington M."/>
        </authorList>
    </citation>
    <scope>NUCLEOTIDE SEQUENCE [LARGE SCALE GENOMIC DNA]</scope>
    <source>
        <strain evidence="1">PI 553951</strain>
    </source>
</reference>
<comment type="caution">
    <text evidence="1">The sequence shown here is derived from an EMBL/GenBank/DDBJ whole genome shotgun (WGS) entry which is preliminary data.</text>
</comment>
<keyword evidence="2" id="KW-1185">Reference proteome</keyword>
<name>A0AAW1X4E4_RUBAR</name>
<dbReference type="Gene3D" id="2.60.120.260">
    <property type="entry name" value="Galactose-binding domain-like"/>
    <property type="match status" value="1"/>
</dbReference>
<evidence type="ECO:0000313" key="1">
    <source>
        <dbReference type="EMBL" id="KAK9931793.1"/>
    </source>
</evidence>
<dbReference type="GO" id="GO:0004553">
    <property type="term" value="F:hydrolase activity, hydrolyzing O-glycosyl compounds"/>
    <property type="evidence" value="ECO:0007669"/>
    <property type="project" value="InterPro"/>
</dbReference>
<proteinExistence type="predicted"/>
<dbReference type="PANTHER" id="PTHR43536">
    <property type="entry name" value="MANNOSYLGLYCOPROTEIN ENDO-BETA-MANNOSIDASE"/>
    <property type="match status" value="1"/>
</dbReference>
<dbReference type="PANTHER" id="PTHR43536:SF1">
    <property type="entry name" value="MANNOSYLGLYCOPROTEIN ENDO-BETA-MANNOSIDASE"/>
    <property type="match status" value="1"/>
</dbReference>
<dbReference type="Proteomes" id="UP001457282">
    <property type="component" value="Unassembled WGS sequence"/>
</dbReference>
<dbReference type="EMBL" id="JBEDUW010000004">
    <property type="protein sequence ID" value="KAK9931793.1"/>
    <property type="molecule type" value="Genomic_DNA"/>
</dbReference>
<accession>A0AAW1X4E4</accession>
<dbReference type="AlphaFoldDB" id="A0AAW1X4E4"/>
<protein>
    <submittedName>
        <fullName evidence="1">Uncharacterized protein</fullName>
    </submittedName>
</protein>
<organism evidence="1 2">
    <name type="scientific">Rubus argutus</name>
    <name type="common">Southern blackberry</name>
    <dbReference type="NCBI Taxonomy" id="59490"/>
    <lineage>
        <taxon>Eukaryota</taxon>
        <taxon>Viridiplantae</taxon>
        <taxon>Streptophyta</taxon>
        <taxon>Embryophyta</taxon>
        <taxon>Tracheophyta</taxon>
        <taxon>Spermatophyta</taxon>
        <taxon>Magnoliopsida</taxon>
        <taxon>eudicotyledons</taxon>
        <taxon>Gunneridae</taxon>
        <taxon>Pentapetalae</taxon>
        <taxon>rosids</taxon>
        <taxon>fabids</taxon>
        <taxon>Rosales</taxon>
        <taxon>Rosaceae</taxon>
        <taxon>Rosoideae</taxon>
        <taxon>Rosoideae incertae sedis</taxon>
        <taxon>Rubus</taxon>
    </lineage>
</organism>
<gene>
    <name evidence="1" type="ORF">M0R45_019057</name>
</gene>